<name>A0A8K1GQ12_9PASS</name>
<proteinExistence type="predicted"/>
<gene>
    <name evidence="1" type="ORF">HGM15179_004028</name>
</gene>
<dbReference type="AlphaFoldDB" id="A0A8K1GQ12"/>
<keyword evidence="2" id="KW-1185">Reference proteome</keyword>
<dbReference type="Proteomes" id="UP000796761">
    <property type="component" value="Unassembled WGS sequence"/>
</dbReference>
<protein>
    <submittedName>
        <fullName evidence="1">Uncharacterized protein</fullName>
    </submittedName>
</protein>
<dbReference type="EMBL" id="SWJQ01000082">
    <property type="protein sequence ID" value="TRZ23174.1"/>
    <property type="molecule type" value="Genomic_DNA"/>
</dbReference>
<comment type="caution">
    <text evidence="1">The sequence shown here is derived from an EMBL/GenBank/DDBJ whole genome shotgun (WGS) entry which is preliminary data.</text>
</comment>
<organism evidence="1 2">
    <name type="scientific">Zosterops borbonicus</name>
    <dbReference type="NCBI Taxonomy" id="364589"/>
    <lineage>
        <taxon>Eukaryota</taxon>
        <taxon>Metazoa</taxon>
        <taxon>Chordata</taxon>
        <taxon>Craniata</taxon>
        <taxon>Vertebrata</taxon>
        <taxon>Euteleostomi</taxon>
        <taxon>Archelosauria</taxon>
        <taxon>Archosauria</taxon>
        <taxon>Dinosauria</taxon>
        <taxon>Saurischia</taxon>
        <taxon>Theropoda</taxon>
        <taxon>Coelurosauria</taxon>
        <taxon>Aves</taxon>
        <taxon>Neognathae</taxon>
        <taxon>Neoaves</taxon>
        <taxon>Telluraves</taxon>
        <taxon>Australaves</taxon>
        <taxon>Passeriformes</taxon>
        <taxon>Sylvioidea</taxon>
        <taxon>Zosteropidae</taxon>
        <taxon>Zosterops</taxon>
    </lineage>
</organism>
<accession>A0A8K1GQ12</accession>
<evidence type="ECO:0000313" key="2">
    <source>
        <dbReference type="Proteomes" id="UP000796761"/>
    </source>
</evidence>
<reference evidence="1" key="1">
    <citation type="submission" date="2019-04" db="EMBL/GenBank/DDBJ databases">
        <title>Genome assembly of Zosterops borbonicus 15179.</title>
        <authorList>
            <person name="Leroy T."/>
            <person name="Anselmetti Y."/>
            <person name="Tilak M.-K."/>
            <person name="Nabholz B."/>
        </authorList>
    </citation>
    <scope>NUCLEOTIDE SEQUENCE</scope>
    <source>
        <strain evidence="1">HGM_15179</strain>
        <tissue evidence="1">Muscle</tissue>
    </source>
</reference>
<sequence length="124" mass="12852">MLVSHPSFGTLGMVQAEVEANDATSSLGTLRILGVHTAPPQHGSGSAQGFPCVTLSGIAKGDPKGGKEKGWGMLELQPGCIKDSQSSWVILAVLDMAVPKGSHLEPSGNLHLEQRSRGILEALA</sequence>
<evidence type="ECO:0000313" key="1">
    <source>
        <dbReference type="EMBL" id="TRZ23174.1"/>
    </source>
</evidence>